<dbReference type="STRING" id="123320.SAMN06309945_0865"/>
<keyword evidence="3" id="KW-1185">Reference proteome</keyword>
<dbReference type="Proteomes" id="UP000190857">
    <property type="component" value="Unassembled WGS sequence"/>
</dbReference>
<feature type="compositionally biased region" description="Low complexity" evidence="1">
    <location>
        <begin position="241"/>
        <end position="251"/>
    </location>
</feature>
<dbReference type="AlphaFoldDB" id="A0A1T5IUP7"/>
<evidence type="ECO:0000313" key="2">
    <source>
        <dbReference type="EMBL" id="SKC42792.1"/>
    </source>
</evidence>
<protein>
    <recommendedName>
        <fullName evidence="4">Protein ImuA</fullName>
    </recommendedName>
</protein>
<dbReference type="RefSeq" id="WP_200811483.1">
    <property type="nucleotide sequence ID" value="NZ_FUZP01000001.1"/>
</dbReference>
<proteinExistence type="predicted"/>
<name>A0A1T5IUP7_9MICO</name>
<organism evidence="2 3">
    <name type="scientific">Okibacterium fritillariae</name>
    <dbReference type="NCBI Taxonomy" id="123320"/>
    <lineage>
        <taxon>Bacteria</taxon>
        <taxon>Bacillati</taxon>
        <taxon>Actinomycetota</taxon>
        <taxon>Actinomycetes</taxon>
        <taxon>Micrococcales</taxon>
        <taxon>Microbacteriaceae</taxon>
        <taxon>Okibacterium</taxon>
    </lineage>
</organism>
<evidence type="ECO:0000313" key="3">
    <source>
        <dbReference type="Proteomes" id="UP000190857"/>
    </source>
</evidence>
<feature type="region of interest" description="Disordered" evidence="1">
    <location>
        <begin position="219"/>
        <end position="266"/>
    </location>
</feature>
<accession>A0A1T5IUP7</accession>
<dbReference type="EMBL" id="FUZP01000001">
    <property type="protein sequence ID" value="SKC42792.1"/>
    <property type="molecule type" value="Genomic_DNA"/>
</dbReference>
<reference evidence="2 3" key="1">
    <citation type="submission" date="2017-02" db="EMBL/GenBank/DDBJ databases">
        <authorList>
            <person name="Peterson S.W."/>
        </authorList>
    </citation>
    <scope>NUCLEOTIDE SEQUENCE [LARGE SCALE GENOMIC DNA]</scope>
    <source>
        <strain evidence="2 3">VKM Ac-2059</strain>
    </source>
</reference>
<gene>
    <name evidence="2" type="ORF">SAMN06309945_0865</name>
</gene>
<sequence>MSPAVASSGSAAEKVAELQARIRGMQRTRVDSHGLPTAPEIASLLGGPLRAGSAYSVPDSVALATAMMAAPSAAGVWCAVVGMPSFGVEAAAAAGVDLERLVFVPDPGDQWLTVTAAVADVVGVVVAVPPARVAPAEVSRLGARLRGKGSTLIALGDWPQSEATLRVSGSEWVGLDAGSGHLQARRVTVTVNARAGAGRPRSASLFLPDADGRLRRAERVPAAWQSPASVPLREQSPAAVPQREPQPLQQPEPHEPQVAPLRALVS</sequence>
<evidence type="ECO:0008006" key="4">
    <source>
        <dbReference type="Google" id="ProtNLM"/>
    </source>
</evidence>
<evidence type="ECO:0000256" key="1">
    <source>
        <dbReference type="SAM" id="MobiDB-lite"/>
    </source>
</evidence>